<dbReference type="InterPro" id="IPR046357">
    <property type="entry name" value="PPIase_dom_sf"/>
</dbReference>
<evidence type="ECO:0000256" key="4">
    <source>
        <dbReference type="PROSITE-ProRule" id="PRU00277"/>
    </source>
</evidence>
<evidence type="ECO:0000256" key="6">
    <source>
        <dbReference type="SAM" id="SignalP"/>
    </source>
</evidence>
<organism evidence="8 9">
    <name type="scientific">Microbacterium nanhaiense</name>
    <dbReference type="NCBI Taxonomy" id="1301026"/>
    <lineage>
        <taxon>Bacteria</taxon>
        <taxon>Bacillati</taxon>
        <taxon>Actinomycetota</taxon>
        <taxon>Actinomycetes</taxon>
        <taxon>Micrococcales</taxon>
        <taxon>Microbacteriaceae</taxon>
        <taxon>Microbacterium</taxon>
    </lineage>
</organism>
<reference evidence="9" key="1">
    <citation type="journal article" date="2019" name="Int. J. Syst. Evol. Microbiol.">
        <title>The Global Catalogue of Microorganisms (GCM) 10K type strain sequencing project: providing services to taxonomists for standard genome sequencing and annotation.</title>
        <authorList>
            <consortium name="The Broad Institute Genomics Platform"/>
            <consortium name="The Broad Institute Genome Sequencing Center for Infectious Disease"/>
            <person name="Wu L."/>
            <person name="Ma J."/>
        </authorList>
    </citation>
    <scope>NUCLEOTIDE SEQUENCE [LARGE SCALE GENOMIC DNA]</scope>
    <source>
        <strain evidence="9">CGMCC 4.7181</strain>
    </source>
</reference>
<evidence type="ECO:0000259" key="7">
    <source>
        <dbReference type="PROSITE" id="PS50059"/>
    </source>
</evidence>
<dbReference type="PROSITE" id="PS51257">
    <property type="entry name" value="PROKAR_LIPOPROTEIN"/>
    <property type="match status" value="1"/>
</dbReference>
<dbReference type="InterPro" id="IPR001179">
    <property type="entry name" value="PPIase_FKBP_dom"/>
</dbReference>
<keyword evidence="3 4" id="KW-0413">Isomerase</keyword>
<feature type="signal peptide" evidence="6">
    <location>
        <begin position="1"/>
        <end position="22"/>
    </location>
</feature>
<keyword evidence="9" id="KW-1185">Reference proteome</keyword>
<evidence type="ECO:0000313" key="9">
    <source>
        <dbReference type="Proteomes" id="UP000638043"/>
    </source>
</evidence>
<evidence type="ECO:0000256" key="5">
    <source>
        <dbReference type="RuleBase" id="RU003915"/>
    </source>
</evidence>
<dbReference type="PROSITE" id="PS50059">
    <property type="entry name" value="FKBP_PPIASE"/>
    <property type="match status" value="1"/>
</dbReference>
<proteinExistence type="inferred from homology"/>
<dbReference type="EMBL" id="BMMQ01000002">
    <property type="protein sequence ID" value="GGO61245.1"/>
    <property type="molecule type" value="Genomic_DNA"/>
</dbReference>
<feature type="domain" description="PPIase FKBP-type" evidence="7">
    <location>
        <begin position="235"/>
        <end position="292"/>
    </location>
</feature>
<comment type="catalytic activity">
    <reaction evidence="1 4 5">
        <text>[protein]-peptidylproline (omega=180) = [protein]-peptidylproline (omega=0)</text>
        <dbReference type="Rhea" id="RHEA:16237"/>
        <dbReference type="Rhea" id="RHEA-COMP:10747"/>
        <dbReference type="Rhea" id="RHEA-COMP:10748"/>
        <dbReference type="ChEBI" id="CHEBI:83833"/>
        <dbReference type="ChEBI" id="CHEBI:83834"/>
        <dbReference type="EC" id="5.2.1.8"/>
    </reaction>
</comment>
<dbReference type="EC" id="5.2.1.8" evidence="5"/>
<gene>
    <name evidence="8" type="ORF">GCM10010910_08590</name>
</gene>
<accession>A0ABQ2MXU5</accession>
<keyword evidence="2 4" id="KW-0697">Rotamase</keyword>
<keyword evidence="6" id="KW-0732">Signal</keyword>
<comment type="caution">
    <text evidence="8">The sequence shown here is derived from an EMBL/GenBank/DDBJ whole genome shotgun (WGS) entry which is preliminary data.</text>
</comment>
<dbReference type="SUPFAM" id="SSF54534">
    <property type="entry name" value="FKBP-like"/>
    <property type="match status" value="1"/>
</dbReference>
<dbReference type="Proteomes" id="UP000638043">
    <property type="component" value="Unassembled WGS sequence"/>
</dbReference>
<dbReference type="RefSeq" id="WP_188700159.1">
    <property type="nucleotide sequence ID" value="NZ_BMMQ01000002.1"/>
</dbReference>
<evidence type="ECO:0000256" key="3">
    <source>
        <dbReference type="ARBA" id="ARBA00023235"/>
    </source>
</evidence>
<name>A0ABQ2MXU5_9MICO</name>
<dbReference type="Pfam" id="PF00254">
    <property type="entry name" value="FKBP_C"/>
    <property type="match status" value="1"/>
</dbReference>
<evidence type="ECO:0000256" key="2">
    <source>
        <dbReference type="ARBA" id="ARBA00023110"/>
    </source>
</evidence>
<evidence type="ECO:0000313" key="8">
    <source>
        <dbReference type="EMBL" id="GGO61245.1"/>
    </source>
</evidence>
<feature type="chain" id="PRO_5045944389" description="Peptidyl-prolyl cis-trans isomerase" evidence="6">
    <location>
        <begin position="23"/>
        <end position="311"/>
    </location>
</feature>
<sequence length="311" mass="31479">MRKTTSAVTVLGLAALALVGCASTPETPAACGRAEGSSSALGSVTVEGDFLTEMPTITAPTHFHSTGVQYRDQVEGDGPIVLSDAQPVTLSIDFVNPATKESVALNPAPAMTIDAWQDMLPGLSEALQCAAEGSRVIAALGEDGINEEFGAQLPAYIATDGSDLDLGDVITVIDVNRVYLPAADGSLVYNAGSGMPSVVRDDTGVPGITIPSSAAPSSQKTETLIDGDGEAIADGDIVTVHYTSVNWSTSSVSSSTWDTGAPTSATLDQLPDGFEKALEGASVGSQVITVVPAAGGTATVSVIDVLGIDKP</sequence>
<protein>
    <recommendedName>
        <fullName evidence="5">Peptidyl-prolyl cis-trans isomerase</fullName>
        <ecNumber evidence="5">5.2.1.8</ecNumber>
    </recommendedName>
</protein>
<comment type="similarity">
    <text evidence="5">Belongs to the FKBP-type PPIase family.</text>
</comment>
<evidence type="ECO:0000256" key="1">
    <source>
        <dbReference type="ARBA" id="ARBA00000971"/>
    </source>
</evidence>
<dbReference type="Gene3D" id="3.10.50.40">
    <property type="match status" value="1"/>
</dbReference>